<dbReference type="Pfam" id="PF13787">
    <property type="entry name" value="HXXEE"/>
    <property type="match status" value="1"/>
</dbReference>
<comment type="caution">
    <text evidence="2">The sequence shown here is derived from an EMBL/GenBank/DDBJ whole genome shotgun (WGS) entry which is preliminary data.</text>
</comment>
<feature type="transmembrane region" description="Helical" evidence="1">
    <location>
        <begin position="149"/>
        <end position="166"/>
    </location>
</feature>
<keyword evidence="1" id="KW-0472">Membrane</keyword>
<feature type="transmembrane region" description="Helical" evidence="1">
    <location>
        <begin position="119"/>
        <end position="137"/>
    </location>
</feature>
<organism evidence="2 3">
    <name type="scientific">Paenibacillus anaericanus</name>
    <dbReference type="NCBI Taxonomy" id="170367"/>
    <lineage>
        <taxon>Bacteria</taxon>
        <taxon>Bacillati</taxon>
        <taxon>Bacillota</taxon>
        <taxon>Bacilli</taxon>
        <taxon>Bacillales</taxon>
        <taxon>Paenibacillaceae</taxon>
        <taxon>Paenibacillus</taxon>
    </lineage>
</organism>
<accession>A0A3S1KBQ4</accession>
<name>A0A3S1KBQ4_9BACL</name>
<gene>
    <name evidence="2" type="ORF">EJP82_02865</name>
</gene>
<dbReference type="EMBL" id="RZNY01000002">
    <property type="protein sequence ID" value="RUT48339.1"/>
    <property type="molecule type" value="Genomic_DNA"/>
</dbReference>
<reference evidence="2 3" key="1">
    <citation type="submission" date="2018-12" db="EMBL/GenBank/DDBJ databases">
        <authorList>
            <person name="Sun L."/>
            <person name="Chen Z."/>
        </authorList>
    </citation>
    <scope>NUCLEOTIDE SEQUENCE [LARGE SCALE GENOMIC DNA]</scope>
    <source>
        <strain evidence="2 3">DSM 15890</strain>
    </source>
</reference>
<dbReference type="OrthoDB" id="5195477at2"/>
<proteinExistence type="predicted"/>
<feature type="transmembrane region" description="Helical" evidence="1">
    <location>
        <begin position="65"/>
        <end position="83"/>
    </location>
</feature>
<keyword evidence="1" id="KW-1133">Transmembrane helix</keyword>
<keyword evidence="3" id="KW-1185">Reference proteome</keyword>
<dbReference type="Proteomes" id="UP000279446">
    <property type="component" value="Unassembled WGS sequence"/>
</dbReference>
<protein>
    <submittedName>
        <fullName evidence="2">HXXEE domain-containing protein</fullName>
    </submittedName>
</protein>
<feature type="transmembrane region" description="Helical" evidence="1">
    <location>
        <begin position="12"/>
        <end position="35"/>
    </location>
</feature>
<dbReference type="AlphaFoldDB" id="A0A3S1KBQ4"/>
<dbReference type="InterPro" id="IPR025671">
    <property type="entry name" value="HXXEE"/>
</dbReference>
<sequence length="176" mass="20201">MMTESIISIQSVMWLFLATFMIHDFEEIIFVEYWMKRNYPKMSNKIPGPARKLVKNMSEVTSAQFAVAVCLEFIVFVPVTYLAVEHQNYIFFIGFNALLFIHVFTHLGQSIFLKSYTPGVVTALFVTLPYSIYLFNRMVSEGLVSFKEVLIYAPVGLVLLPLVMLGHKLGKMVIRD</sequence>
<evidence type="ECO:0000313" key="2">
    <source>
        <dbReference type="EMBL" id="RUT48339.1"/>
    </source>
</evidence>
<evidence type="ECO:0000256" key="1">
    <source>
        <dbReference type="SAM" id="Phobius"/>
    </source>
</evidence>
<feature type="transmembrane region" description="Helical" evidence="1">
    <location>
        <begin position="89"/>
        <end position="107"/>
    </location>
</feature>
<evidence type="ECO:0000313" key="3">
    <source>
        <dbReference type="Proteomes" id="UP000279446"/>
    </source>
</evidence>
<keyword evidence="1" id="KW-0812">Transmembrane</keyword>